<accession>A0A7S0J2T1</accession>
<evidence type="ECO:0008006" key="3">
    <source>
        <dbReference type="Google" id="ProtNLM"/>
    </source>
</evidence>
<proteinExistence type="predicted"/>
<dbReference type="AlphaFoldDB" id="A0A7S0J2T1"/>
<organism evidence="2">
    <name type="scientific">Calcidiscus leptoporus</name>
    <dbReference type="NCBI Taxonomy" id="127549"/>
    <lineage>
        <taxon>Eukaryota</taxon>
        <taxon>Haptista</taxon>
        <taxon>Haptophyta</taxon>
        <taxon>Prymnesiophyceae</taxon>
        <taxon>Coccolithales</taxon>
        <taxon>Calcidiscaceae</taxon>
        <taxon>Calcidiscus</taxon>
    </lineage>
</organism>
<evidence type="ECO:0000256" key="1">
    <source>
        <dbReference type="SAM" id="MobiDB-lite"/>
    </source>
</evidence>
<protein>
    <recommendedName>
        <fullName evidence="3">Apple domain-containing protein</fullName>
    </recommendedName>
</protein>
<name>A0A7S0J2T1_9EUKA</name>
<gene>
    <name evidence="2" type="ORF">CLEP1334_LOCUS14397</name>
</gene>
<feature type="compositionally biased region" description="Basic and acidic residues" evidence="1">
    <location>
        <begin position="164"/>
        <end position="175"/>
    </location>
</feature>
<dbReference type="EMBL" id="HBER01028680">
    <property type="protein sequence ID" value="CAD8539114.1"/>
    <property type="molecule type" value="Transcribed_RNA"/>
</dbReference>
<evidence type="ECO:0000313" key="2">
    <source>
        <dbReference type="EMBL" id="CAD8539114.1"/>
    </source>
</evidence>
<reference evidence="2" key="1">
    <citation type="submission" date="2021-01" db="EMBL/GenBank/DDBJ databases">
        <authorList>
            <person name="Corre E."/>
            <person name="Pelletier E."/>
            <person name="Niang G."/>
            <person name="Scheremetjew M."/>
            <person name="Finn R."/>
            <person name="Kale V."/>
            <person name="Holt S."/>
            <person name="Cochrane G."/>
            <person name="Meng A."/>
            <person name="Brown T."/>
            <person name="Cohen L."/>
        </authorList>
    </citation>
    <scope>NUCLEOTIDE SEQUENCE</scope>
    <source>
        <strain evidence="2">RCC1130</strain>
    </source>
</reference>
<sequence>MATAAMATETMAEGAVGKAEAAQYMQIAADQDCCRENGAKLQEVHRQVEPKSCEALCTNTKRCTSFSHTNLFNGGQCVLCSACDLSGFPGRGQFYTSWEVASARGVMYTAAAAEGWSPLERGRAAGWLEPVQTETAAALAQPGALDGAMQNSRAQRRPAGARADGGRISRPRVDGDRISGGRVRQIVQYGPMRSASTLQHEMLCVIAFLLHSRRNNTVRRADIDEGVLPAA</sequence>
<feature type="region of interest" description="Disordered" evidence="1">
    <location>
        <begin position="147"/>
        <end position="175"/>
    </location>
</feature>